<keyword evidence="3" id="KW-0969">Cilium</keyword>
<reference evidence="3" key="1">
    <citation type="submission" date="2022-06" db="EMBL/GenBank/DDBJ databases">
        <title>Genome sequencing of Brevibacillus sp. BB3-R1.</title>
        <authorList>
            <person name="Heo J."/>
            <person name="Lee D."/>
            <person name="Won M."/>
            <person name="Han B.-H."/>
            <person name="Hong S.-B."/>
            <person name="Kwon S.-W."/>
        </authorList>
    </citation>
    <scope>NUCLEOTIDE SEQUENCE</scope>
    <source>
        <strain evidence="3">BB3-R1</strain>
    </source>
</reference>
<feature type="coiled-coil region" evidence="2">
    <location>
        <begin position="94"/>
        <end position="124"/>
    </location>
</feature>
<evidence type="ECO:0000256" key="2">
    <source>
        <dbReference type="SAM" id="Coils"/>
    </source>
</evidence>
<dbReference type="RefSeq" id="WP_251872424.1">
    <property type="nucleotide sequence ID" value="NZ_CP098755.1"/>
</dbReference>
<keyword evidence="4" id="KW-1185">Reference proteome</keyword>
<dbReference type="Gene3D" id="1.20.58.300">
    <property type="entry name" value="FlgN-like"/>
    <property type="match status" value="1"/>
</dbReference>
<evidence type="ECO:0000313" key="4">
    <source>
        <dbReference type="Proteomes" id="UP001056500"/>
    </source>
</evidence>
<organism evidence="3 4">
    <name type="scientific">Brevibacillus ruminantium</name>
    <dbReference type="NCBI Taxonomy" id="2950604"/>
    <lineage>
        <taxon>Bacteria</taxon>
        <taxon>Bacillati</taxon>
        <taxon>Bacillota</taxon>
        <taxon>Bacilli</taxon>
        <taxon>Bacillales</taxon>
        <taxon>Paenibacillaceae</taxon>
        <taxon>Brevibacillus</taxon>
    </lineage>
</organism>
<dbReference type="SUPFAM" id="SSF140566">
    <property type="entry name" value="FlgN-like"/>
    <property type="match status" value="1"/>
</dbReference>
<name>A0ABY4WDS8_9BACL</name>
<evidence type="ECO:0000256" key="1">
    <source>
        <dbReference type="ARBA" id="ARBA00022795"/>
    </source>
</evidence>
<keyword evidence="3" id="KW-0282">Flagellum</keyword>
<dbReference type="InterPro" id="IPR036679">
    <property type="entry name" value="FlgN-like_sf"/>
</dbReference>
<sequence length="167" mass="19107">MVKWSHLYELLDNLIQLHKALLSLSHQKKDALVQGDVDQLLAVTTKEKKLIKAVDAAENARLSLVTQIFAEQGMKRENGTLADLIKLTTSPEEKTRLMNAREELTQIVSELRQQNEVNQQLLEQSLSFVNMTLDLVTDTPEDDFFYGRSPRSDGYRSHTRTFFNTKA</sequence>
<keyword evidence="1" id="KW-1005">Bacterial flagellum biogenesis</keyword>
<dbReference type="Pfam" id="PF05130">
    <property type="entry name" value="FlgN"/>
    <property type="match status" value="1"/>
</dbReference>
<protein>
    <submittedName>
        <fullName evidence="3">Flagellar protein FlgN</fullName>
    </submittedName>
</protein>
<keyword evidence="2" id="KW-0175">Coiled coil</keyword>
<dbReference type="Proteomes" id="UP001056500">
    <property type="component" value="Chromosome"/>
</dbReference>
<gene>
    <name evidence="3" type="ORF">NDK47_25025</name>
</gene>
<evidence type="ECO:0000313" key="3">
    <source>
        <dbReference type="EMBL" id="USG65331.1"/>
    </source>
</evidence>
<keyword evidence="3" id="KW-0966">Cell projection</keyword>
<accession>A0ABY4WDS8</accession>
<dbReference type="EMBL" id="CP098755">
    <property type="protein sequence ID" value="USG65331.1"/>
    <property type="molecule type" value="Genomic_DNA"/>
</dbReference>
<dbReference type="InterPro" id="IPR007809">
    <property type="entry name" value="FlgN-like"/>
</dbReference>
<proteinExistence type="predicted"/>